<proteinExistence type="predicted"/>
<sequence length="77" mass="8830">MPVLMATDMNTDIGAIAEENGYGFWCKNGNLEKFNSLIDTLTTNPELRVQMGKKGYSFLKENYTVKLSYDIIMKHFE</sequence>
<evidence type="ECO:0008006" key="2">
    <source>
        <dbReference type="Google" id="ProtNLM"/>
    </source>
</evidence>
<dbReference type="Gene3D" id="3.40.50.2000">
    <property type="entry name" value="Glycogen Phosphorylase B"/>
    <property type="match status" value="1"/>
</dbReference>
<dbReference type="EMBL" id="VSSQ01011731">
    <property type="protein sequence ID" value="MPM47571.1"/>
    <property type="molecule type" value="Genomic_DNA"/>
</dbReference>
<comment type="caution">
    <text evidence="1">The sequence shown here is derived from an EMBL/GenBank/DDBJ whole genome shotgun (WGS) entry which is preliminary data.</text>
</comment>
<dbReference type="SUPFAM" id="SSF53756">
    <property type="entry name" value="UDP-Glycosyltransferase/glycogen phosphorylase"/>
    <property type="match status" value="1"/>
</dbReference>
<name>A0A645A5M8_9ZZZZ</name>
<accession>A0A645A5M8</accession>
<gene>
    <name evidence="1" type="ORF">SDC9_94282</name>
</gene>
<dbReference type="AlphaFoldDB" id="A0A645A5M8"/>
<organism evidence="1">
    <name type="scientific">bioreactor metagenome</name>
    <dbReference type="NCBI Taxonomy" id="1076179"/>
    <lineage>
        <taxon>unclassified sequences</taxon>
        <taxon>metagenomes</taxon>
        <taxon>ecological metagenomes</taxon>
    </lineage>
</organism>
<protein>
    <recommendedName>
        <fullName evidence="2">Glycosyl transferase family 1 domain-containing protein</fullName>
    </recommendedName>
</protein>
<evidence type="ECO:0000313" key="1">
    <source>
        <dbReference type="EMBL" id="MPM47571.1"/>
    </source>
</evidence>
<reference evidence="1" key="1">
    <citation type="submission" date="2019-08" db="EMBL/GenBank/DDBJ databases">
        <authorList>
            <person name="Kucharzyk K."/>
            <person name="Murdoch R.W."/>
            <person name="Higgins S."/>
            <person name="Loffler F."/>
        </authorList>
    </citation>
    <scope>NUCLEOTIDE SEQUENCE</scope>
</reference>